<name>A0A2T5PDG8_9PSED</name>
<dbReference type="InterPro" id="IPR026457">
    <property type="entry name" value="CSLREA_Nterm"/>
</dbReference>
<dbReference type="RefSeq" id="WP_108105278.1">
    <property type="nucleotide sequence ID" value="NZ_QASN01000006.1"/>
</dbReference>
<accession>A0A2T5PDG8</accession>
<feature type="signal peptide" evidence="2">
    <location>
        <begin position="1"/>
        <end position="27"/>
    </location>
</feature>
<evidence type="ECO:0000256" key="2">
    <source>
        <dbReference type="SAM" id="SignalP"/>
    </source>
</evidence>
<evidence type="ECO:0008006" key="5">
    <source>
        <dbReference type="Google" id="ProtNLM"/>
    </source>
</evidence>
<proteinExistence type="predicted"/>
<protein>
    <recommendedName>
        <fullName evidence="5">CSLREA domain-containing protein</fullName>
    </recommendedName>
</protein>
<feature type="region of interest" description="Disordered" evidence="1">
    <location>
        <begin position="423"/>
        <end position="468"/>
    </location>
</feature>
<dbReference type="NCBIfam" id="NF041518">
    <property type="entry name" value="choice_anch_Q"/>
    <property type="match status" value="1"/>
</dbReference>
<keyword evidence="4" id="KW-1185">Reference proteome</keyword>
<feature type="chain" id="PRO_5015681932" description="CSLREA domain-containing protein" evidence="2">
    <location>
        <begin position="28"/>
        <end position="468"/>
    </location>
</feature>
<evidence type="ECO:0000256" key="1">
    <source>
        <dbReference type="SAM" id="MobiDB-lite"/>
    </source>
</evidence>
<comment type="caution">
    <text evidence="3">The sequence shown here is derived from an EMBL/GenBank/DDBJ whole genome shotgun (WGS) entry which is preliminary data.</text>
</comment>
<dbReference type="InterPro" id="IPR011050">
    <property type="entry name" value="Pectin_lyase_fold/virulence"/>
</dbReference>
<dbReference type="Proteomes" id="UP000244064">
    <property type="component" value="Unassembled WGS sequence"/>
</dbReference>
<sequence length="468" mass="49681">MFQPVRSRLLLRLPMLLLCLGLGEASAATFTVNQTQDGRDGACDSHCTLRDAIDAANSTPGSHLILLPDGEYLLDLLSNGDEDGNASDDLDLTADARIVGSGYSRSVIRSVGLRHRLFEIHPGARLRLERLSLKDGFSPANGGAVENHGRLELRQVLLEGNRARTVQPVDQPITEEQGWWKGQGGAIANYGEAHISWSAFVRNSATGGEGPNPGRGGAIFNRGVLFMRDSRLESNGVSSPDDKGAGAGVYNRGVADIARSLFYRGGGTNDIWGTAIANDLGGQLKLVNSTLAYGRAEANAAFNNGDPYRQDNQSDTRAQLIHVSIIRNTSAGIDNRGRLQLRNSLVIGNYLDADETIPRDCNSQGPGALLSSSGLMLVPTGSNCPAELHADPDNLFGAVIAGLDDTQLLATFPLPAGSPAIDAGIGNCSSHDQQRAPRPQDGDDDGDARCDLGAYERGSRPTPPVIRN</sequence>
<evidence type="ECO:0000313" key="4">
    <source>
        <dbReference type="Proteomes" id="UP000244064"/>
    </source>
</evidence>
<organism evidence="3 4">
    <name type="scientific">Pseudomonas mangrovi</name>
    <dbReference type="NCBI Taxonomy" id="2161748"/>
    <lineage>
        <taxon>Bacteria</taxon>
        <taxon>Pseudomonadati</taxon>
        <taxon>Pseudomonadota</taxon>
        <taxon>Gammaproteobacteria</taxon>
        <taxon>Pseudomonadales</taxon>
        <taxon>Pseudomonadaceae</taxon>
        <taxon>Pseudomonas</taxon>
    </lineage>
</organism>
<dbReference type="OrthoDB" id="6772040at2"/>
<reference evidence="3 4" key="1">
    <citation type="submission" date="2018-04" db="EMBL/GenBank/DDBJ databases">
        <title>Pseudomonas sp. nov., isolated from mangrove soil.</title>
        <authorList>
            <person name="Chen C."/>
        </authorList>
    </citation>
    <scope>NUCLEOTIDE SEQUENCE [LARGE SCALE GENOMIC DNA]</scope>
    <source>
        <strain evidence="3 4">TC-11</strain>
    </source>
</reference>
<dbReference type="InterPro" id="IPR059226">
    <property type="entry name" value="Choice_anch_Q_dom"/>
</dbReference>
<gene>
    <name evidence="3" type="ORF">DBO85_03490</name>
</gene>
<evidence type="ECO:0000313" key="3">
    <source>
        <dbReference type="EMBL" id="PTU75747.1"/>
    </source>
</evidence>
<dbReference type="SUPFAM" id="SSF51126">
    <property type="entry name" value="Pectin lyase-like"/>
    <property type="match status" value="1"/>
</dbReference>
<keyword evidence="2" id="KW-0732">Signal</keyword>
<feature type="compositionally biased region" description="Basic and acidic residues" evidence="1">
    <location>
        <begin position="432"/>
        <end position="441"/>
    </location>
</feature>
<dbReference type="NCBIfam" id="TIGR04214">
    <property type="entry name" value="CSLREA_Nterm"/>
    <property type="match status" value="1"/>
</dbReference>
<dbReference type="AlphaFoldDB" id="A0A2T5PDG8"/>
<dbReference type="EMBL" id="QASN01000006">
    <property type="protein sequence ID" value="PTU75747.1"/>
    <property type="molecule type" value="Genomic_DNA"/>
</dbReference>